<organism evidence="1 2">
    <name type="scientific">Xylella fastidiosa (strain 9a5c)</name>
    <dbReference type="NCBI Taxonomy" id="160492"/>
    <lineage>
        <taxon>Bacteria</taxon>
        <taxon>Pseudomonadati</taxon>
        <taxon>Pseudomonadota</taxon>
        <taxon>Gammaproteobacteria</taxon>
        <taxon>Lysobacterales</taxon>
        <taxon>Lysobacteraceae</taxon>
        <taxon>Xylella</taxon>
    </lineage>
</organism>
<reference evidence="1 2" key="1">
    <citation type="journal article" date="2000" name="Nature">
        <title>The genome sequence of the plant pathogen Xylella fastidiosa.</title>
        <authorList>
            <person name="Simpson A.J."/>
            <person name="Reinach F.C."/>
            <person name="Arruda P."/>
            <person name="Abreu F.A."/>
            <person name="Acencio M."/>
            <person name="Alvarenga R."/>
            <person name="Alves L.M."/>
            <person name="Araya J.E."/>
            <person name="Baia G.S."/>
            <person name="Baptista C.S."/>
            <person name="Barros M.H."/>
            <person name="Bonaccorsi E.D."/>
            <person name="Bordin S."/>
            <person name="Bove J.M."/>
            <person name="Briones M.R."/>
            <person name="Bueno M.R."/>
            <person name="Camargo A.A."/>
            <person name="Camargo L.E."/>
            <person name="Carraro D.M."/>
            <person name="Carrer H."/>
            <person name="Colauto N.B."/>
            <person name="Colombo C."/>
            <person name="Costa F.F."/>
            <person name="Costa M.C."/>
            <person name="Costa-Neto C.M."/>
            <person name="Coutinho L.L."/>
            <person name="Cristofani M."/>
            <person name="Dias-Neto E."/>
            <person name="Docena C."/>
            <person name="El-Dorry H."/>
            <person name="Facincani A.P."/>
            <person name="Ferreira A.J."/>
            <person name="Ferreira V.C."/>
            <person name="Ferro J.A."/>
            <person name="Fraga J.S."/>
            <person name="Franca S.C."/>
            <person name="Franco M.C."/>
            <person name="Frohme M."/>
            <person name="Furlan L.R."/>
            <person name="Garnier M."/>
            <person name="Goldman G.H."/>
            <person name="Goldman M.H."/>
            <person name="Gomes S.L."/>
            <person name="Gruber A."/>
            <person name="Ho P.L."/>
            <person name="Hoheisel J.D."/>
            <person name="Junqueira M.L."/>
            <person name="Kemper E.L."/>
            <person name="Kitajima J.P."/>
            <person name="Krieger J.E."/>
            <person name="Kuramae E.E."/>
            <person name="Laigret F."/>
            <person name="Lambais M.R."/>
            <person name="Leite L.C."/>
            <person name="Lemos E.G."/>
            <person name="Lemos M.V."/>
            <person name="Lopes S.A."/>
            <person name="Lopes C.R."/>
            <person name="Machado J.A."/>
            <person name="Machado M.A."/>
            <person name="Madeira A.M."/>
            <person name="Madeira H.M."/>
            <person name="Marino C.L."/>
            <person name="Marques M.V."/>
            <person name="Martins E.A."/>
            <person name="Martins E.M."/>
            <person name="Matsukuma A.Y."/>
            <person name="Menck C.F."/>
            <person name="Miracca E.C."/>
            <person name="Miyaki C.Y."/>
            <person name="Monteriro-Vitorello C.B."/>
            <person name="Moon D.H."/>
            <person name="Nagai M.A."/>
            <person name="Nascimento A.L."/>
            <person name="Netto L.E."/>
            <person name="Nhani A.Jr."/>
            <person name="Nobrega F.G."/>
            <person name="Nunes L.R."/>
            <person name="Oliveira M.A."/>
            <person name="de Oliveira M.C."/>
            <person name="de Oliveira R.C."/>
            <person name="Palmieri D.A."/>
            <person name="Paris A."/>
            <person name="Peixoto B.R."/>
            <person name="Pereira G.A."/>
            <person name="Pereira H.A.Jr."/>
            <person name="Pesquero J.B."/>
            <person name="Quaggio R.B."/>
            <person name="Roberto P.G."/>
            <person name="Rodrigues V."/>
            <person name="de M Rosa A.J."/>
            <person name="de Rosa V.E.Jr."/>
            <person name="de Sa R.G."/>
            <person name="Santelli R.V."/>
            <person name="Sawasaki H.E."/>
            <person name="da Silva A.C."/>
            <person name="da Silva A.M."/>
            <person name="da Silva F.R."/>
            <person name="da Silva W.A.Jr."/>
            <person name="da Silveira J.F."/>
            <person name="Silvestri M.L."/>
            <person name="Siqueira W.J."/>
            <person name="de Souza A.A."/>
            <person name="de Souza A.P."/>
            <person name="Terenzi M.F."/>
            <person name="Truffi D."/>
            <person name="Tsai S.M."/>
            <person name="Tsuhako M.H."/>
            <person name="Vallada H."/>
            <person name="Van Sluys M.A."/>
            <person name="Verjovski-Almeida S."/>
            <person name="Vettore A.L."/>
            <person name="Zago M.A."/>
            <person name="Zatz M."/>
            <person name="Meidanis J."/>
            <person name="Setubal J.C."/>
        </authorList>
    </citation>
    <scope>NUCLEOTIDE SEQUENCE [LARGE SCALE GENOMIC DNA]</scope>
    <source>
        <strain evidence="1 2">9a5c</strain>
    </source>
</reference>
<dbReference type="HOGENOM" id="CLU_3067778_0_0_6"/>
<dbReference type="PIR" id="F82856">
    <property type="entry name" value="F82856"/>
</dbReference>
<proteinExistence type="predicted"/>
<dbReference type="Proteomes" id="UP000000812">
    <property type="component" value="Chromosome"/>
</dbReference>
<gene>
    <name evidence="1" type="ordered locus">XF_0024</name>
</gene>
<dbReference type="STRING" id="160492.XF_0024"/>
<dbReference type="EMBL" id="AE003849">
    <property type="protein sequence ID" value="AAF82837.1"/>
    <property type="molecule type" value="Genomic_DNA"/>
</dbReference>
<evidence type="ECO:0000313" key="1">
    <source>
        <dbReference type="EMBL" id="AAF82837.1"/>
    </source>
</evidence>
<evidence type="ECO:0000313" key="2">
    <source>
        <dbReference type="Proteomes" id="UP000000812"/>
    </source>
</evidence>
<dbReference type="KEGG" id="xfa:XF_0024"/>
<sequence>MRFKNGKALPFSVECDALGLKYPVSVRKGLEARVIDNGFSALKRRSDDDDDRV</sequence>
<dbReference type="AlphaFoldDB" id="Q9PHC0"/>
<name>Q9PHC0_XYLFA</name>
<accession>Q9PHC0</accession>
<protein>
    <submittedName>
        <fullName evidence="1">Uncharacterized protein</fullName>
    </submittedName>
</protein>